<accession>A0AAD7NVZ3</accession>
<dbReference type="Proteomes" id="UP001215598">
    <property type="component" value="Unassembled WGS sequence"/>
</dbReference>
<name>A0AAD7NVZ3_9AGAR</name>
<organism evidence="2 3">
    <name type="scientific">Mycena metata</name>
    <dbReference type="NCBI Taxonomy" id="1033252"/>
    <lineage>
        <taxon>Eukaryota</taxon>
        <taxon>Fungi</taxon>
        <taxon>Dikarya</taxon>
        <taxon>Basidiomycota</taxon>
        <taxon>Agaricomycotina</taxon>
        <taxon>Agaricomycetes</taxon>
        <taxon>Agaricomycetidae</taxon>
        <taxon>Agaricales</taxon>
        <taxon>Marasmiineae</taxon>
        <taxon>Mycenaceae</taxon>
        <taxon>Mycena</taxon>
    </lineage>
</organism>
<evidence type="ECO:0000313" key="2">
    <source>
        <dbReference type="EMBL" id="KAJ7777176.1"/>
    </source>
</evidence>
<evidence type="ECO:0000256" key="1">
    <source>
        <dbReference type="SAM" id="MobiDB-lite"/>
    </source>
</evidence>
<dbReference type="AlphaFoldDB" id="A0AAD7NVZ3"/>
<gene>
    <name evidence="2" type="ORF">B0H16DRAFT_1504581</name>
</gene>
<comment type="caution">
    <text evidence="2">The sequence shown here is derived from an EMBL/GenBank/DDBJ whole genome shotgun (WGS) entry which is preliminary data.</text>
</comment>
<dbReference type="EMBL" id="JARKIB010000008">
    <property type="protein sequence ID" value="KAJ7777176.1"/>
    <property type="molecule type" value="Genomic_DNA"/>
</dbReference>
<sequence length="78" mass="8994">ILKLSLPGTPPPPTVSSPSKKRRKIEEPLASSLEDRLEAFMDKMSMWQLVSTLDTGLLHRNEERDWMQVFCEDVVEPR</sequence>
<keyword evidence="3" id="KW-1185">Reference proteome</keyword>
<feature type="non-terminal residue" evidence="2">
    <location>
        <position position="1"/>
    </location>
</feature>
<feature type="region of interest" description="Disordered" evidence="1">
    <location>
        <begin position="1"/>
        <end position="26"/>
    </location>
</feature>
<protein>
    <submittedName>
        <fullName evidence="2">Uncharacterized protein</fullName>
    </submittedName>
</protein>
<evidence type="ECO:0000313" key="3">
    <source>
        <dbReference type="Proteomes" id="UP001215598"/>
    </source>
</evidence>
<proteinExistence type="predicted"/>
<reference evidence="2" key="1">
    <citation type="submission" date="2023-03" db="EMBL/GenBank/DDBJ databases">
        <title>Massive genome expansion in bonnet fungi (Mycena s.s.) driven by repeated elements and novel gene families across ecological guilds.</title>
        <authorList>
            <consortium name="Lawrence Berkeley National Laboratory"/>
            <person name="Harder C.B."/>
            <person name="Miyauchi S."/>
            <person name="Viragh M."/>
            <person name="Kuo A."/>
            <person name="Thoen E."/>
            <person name="Andreopoulos B."/>
            <person name="Lu D."/>
            <person name="Skrede I."/>
            <person name="Drula E."/>
            <person name="Henrissat B."/>
            <person name="Morin E."/>
            <person name="Kohler A."/>
            <person name="Barry K."/>
            <person name="LaButti K."/>
            <person name="Morin E."/>
            <person name="Salamov A."/>
            <person name="Lipzen A."/>
            <person name="Mereny Z."/>
            <person name="Hegedus B."/>
            <person name="Baldrian P."/>
            <person name="Stursova M."/>
            <person name="Weitz H."/>
            <person name="Taylor A."/>
            <person name="Grigoriev I.V."/>
            <person name="Nagy L.G."/>
            <person name="Martin F."/>
            <person name="Kauserud H."/>
        </authorList>
    </citation>
    <scope>NUCLEOTIDE SEQUENCE</scope>
    <source>
        <strain evidence="2">CBHHK182m</strain>
    </source>
</reference>